<evidence type="ECO:0000313" key="1">
    <source>
        <dbReference type="EMBL" id="ALS78013.1"/>
    </source>
</evidence>
<accession>A0ABN4JSZ8</accession>
<name>A0ABN4JSZ8_9BACL</name>
<protein>
    <submittedName>
        <fullName evidence="1">Uncharacterized protein</fullName>
    </submittedName>
</protein>
<proteinExistence type="predicted"/>
<evidence type="ECO:0000313" key="2">
    <source>
        <dbReference type="Proteomes" id="UP000065533"/>
    </source>
</evidence>
<dbReference type="Proteomes" id="UP000065533">
    <property type="component" value="Chromosome"/>
</dbReference>
<gene>
    <name evidence="1" type="ORF">AUO94_04830</name>
</gene>
<keyword evidence="2" id="KW-1185">Reference proteome</keyword>
<organism evidence="1 2">
    <name type="scientific">Planococcus kocurii</name>
    <dbReference type="NCBI Taxonomy" id="1374"/>
    <lineage>
        <taxon>Bacteria</taxon>
        <taxon>Bacillati</taxon>
        <taxon>Bacillota</taxon>
        <taxon>Bacilli</taxon>
        <taxon>Bacillales</taxon>
        <taxon>Caryophanaceae</taxon>
        <taxon>Planococcus</taxon>
    </lineage>
</organism>
<reference evidence="1" key="1">
    <citation type="submission" date="2016-01" db="EMBL/GenBank/DDBJ databases">
        <title>Complete genome of Planococcus kocurri type strain.</title>
        <authorList>
            <person name="See-Too W.S."/>
        </authorList>
    </citation>
    <scope>NUCLEOTIDE SEQUENCE [LARGE SCALE GENOMIC DNA]</scope>
    <source>
        <strain evidence="1">ATCC 43650</strain>
    </source>
</reference>
<sequence>MSTAIAILTLKKFFLQKEKSLKKRRYFQEIQKIHAQFRILSQLFNKTDAEKSSFSASVLFLRLPGPLLFWYVWTYIAEEKFLTVKRQTIVLSVLIG</sequence>
<dbReference type="EMBL" id="CP013661">
    <property type="protein sequence ID" value="ALS78013.1"/>
    <property type="molecule type" value="Genomic_DNA"/>
</dbReference>